<keyword evidence="9" id="KW-1185">Reference proteome</keyword>
<dbReference type="EMBL" id="QXGI01000006">
    <property type="protein sequence ID" value="RSX46834.1"/>
    <property type="molecule type" value="Genomic_DNA"/>
</dbReference>
<protein>
    <recommendedName>
        <fullName evidence="3">alpha-L-fucosidase</fullName>
        <ecNumber evidence="3">3.2.1.51</ecNumber>
    </recommendedName>
</protein>
<evidence type="ECO:0000313" key="8">
    <source>
        <dbReference type="EMBL" id="RSX46834.1"/>
    </source>
</evidence>
<dbReference type="Proteomes" id="UP000288052">
    <property type="component" value="Unassembled WGS sequence"/>
</dbReference>
<gene>
    <name evidence="8" type="ORF">D2E22_1515</name>
</gene>
<keyword evidence="5" id="KW-0378">Hydrolase</keyword>
<dbReference type="Gene3D" id="2.60.40.1180">
    <property type="entry name" value="Golgi alpha-mannosidase II"/>
    <property type="match status" value="1"/>
</dbReference>
<comment type="caution">
    <text evidence="8">The sequence shown here is derived from an EMBL/GenBank/DDBJ whole genome shotgun (WGS) entry which is preliminary data.</text>
</comment>
<keyword evidence="4" id="KW-0732">Signal</keyword>
<dbReference type="GO" id="GO:0006004">
    <property type="term" value="P:fucose metabolic process"/>
    <property type="evidence" value="ECO:0007669"/>
    <property type="project" value="InterPro"/>
</dbReference>
<dbReference type="Gene3D" id="3.20.20.80">
    <property type="entry name" value="Glycosidases"/>
    <property type="match status" value="1"/>
</dbReference>
<dbReference type="GO" id="GO:0005764">
    <property type="term" value="C:lysosome"/>
    <property type="evidence" value="ECO:0007669"/>
    <property type="project" value="TreeGrafter"/>
</dbReference>
<dbReference type="PANTHER" id="PTHR10030:SF37">
    <property type="entry name" value="ALPHA-L-FUCOSIDASE-RELATED"/>
    <property type="match status" value="1"/>
</dbReference>
<dbReference type="SMART" id="SM00812">
    <property type="entry name" value="Alpha_L_fucos"/>
    <property type="match status" value="1"/>
</dbReference>
<organism evidence="8 9">
    <name type="scientific">Bifidobacterium castoris</name>
    <dbReference type="NCBI Taxonomy" id="2306972"/>
    <lineage>
        <taxon>Bacteria</taxon>
        <taxon>Bacillati</taxon>
        <taxon>Actinomycetota</taxon>
        <taxon>Actinomycetes</taxon>
        <taxon>Bifidobacteriales</taxon>
        <taxon>Bifidobacteriaceae</taxon>
        <taxon>Bifidobacterium</taxon>
    </lineage>
</organism>
<evidence type="ECO:0000259" key="7">
    <source>
        <dbReference type="Pfam" id="PF01120"/>
    </source>
</evidence>
<dbReference type="InterPro" id="IPR057739">
    <property type="entry name" value="Glyco_hydro_29_N"/>
</dbReference>
<evidence type="ECO:0000256" key="4">
    <source>
        <dbReference type="ARBA" id="ARBA00022729"/>
    </source>
</evidence>
<comment type="similarity">
    <text evidence="2">Belongs to the glycosyl hydrolase 29 family.</text>
</comment>
<evidence type="ECO:0000256" key="2">
    <source>
        <dbReference type="ARBA" id="ARBA00007951"/>
    </source>
</evidence>
<evidence type="ECO:0000256" key="3">
    <source>
        <dbReference type="ARBA" id="ARBA00012662"/>
    </source>
</evidence>
<dbReference type="GO" id="GO:0004560">
    <property type="term" value="F:alpha-L-fucosidase activity"/>
    <property type="evidence" value="ECO:0007669"/>
    <property type="project" value="InterPro"/>
</dbReference>
<dbReference type="InterPro" id="IPR000933">
    <property type="entry name" value="Glyco_hydro_29"/>
</dbReference>
<dbReference type="PRINTS" id="PR00741">
    <property type="entry name" value="GLHYDRLASE29"/>
</dbReference>
<dbReference type="InterPro" id="IPR016286">
    <property type="entry name" value="FUC_metazoa-typ"/>
</dbReference>
<dbReference type="InterPro" id="IPR013780">
    <property type="entry name" value="Glyco_hydro_b"/>
</dbReference>
<dbReference type="InterPro" id="IPR017853">
    <property type="entry name" value="GH"/>
</dbReference>
<dbReference type="GO" id="GO:0016139">
    <property type="term" value="P:glycoside catabolic process"/>
    <property type="evidence" value="ECO:0007669"/>
    <property type="project" value="TreeGrafter"/>
</dbReference>
<proteinExistence type="inferred from homology"/>
<dbReference type="SUPFAM" id="SSF51445">
    <property type="entry name" value="(Trans)glycosidases"/>
    <property type="match status" value="1"/>
</dbReference>
<evidence type="ECO:0000256" key="6">
    <source>
        <dbReference type="ARBA" id="ARBA00023295"/>
    </source>
</evidence>
<dbReference type="PANTHER" id="PTHR10030">
    <property type="entry name" value="ALPHA-L-FUCOSIDASE"/>
    <property type="match status" value="1"/>
</dbReference>
<name>A0A430F5U9_9BIFI</name>
<accession>A0A430F5U9</accession>
<comment type="function">
    <text evidence="1">Alpha-L-fucosidase is responsible for hydrolyzing the alpha-1,6-linked fucose joined to the reducing-end N-acetylglucosamine of the carbohydrate moieties of glycoproteins.</text>
</comment>
<keyword evidence="6" id="KW-0326">Glycosidase</keyword>
<evidence type="ECO:0000256" key="1">
    <source>
        <dbReference type="ARBA" id="ARBA00004071"/>
    </source>
</evidence>
<sequence length="519" mass="58228">MNDTTKPDVTAQPEGGAKLDAAAMLDACAVDATIAAGPYDATWASLAAHRDPSWFADAKFGIFTHWGPYTVPGYRNEWYSRNMYIEGYPEFDHHRAVYGAQRDFGYKDFIPMFTAPAFDADAWCALFARAGARYVMPVSEHHDGFQMYRSRLSRWNAAEMGPRRDVLGELRAAAIAHGLRFTTSNHRAEHWWFMGHGRAFDSDVREPMARGDFYWPAMTPEPNEFDIDSCPAPSEDFLDDWLARNVEIIDMYLPELLYFDWWVQHRAFKPYLRRLAAYYYDHMAARGFDAAICYKYDALAWGAGIVDVERGGFADATPFVWQTDTALARNSWCHTDSLDYKTLPELLVGLIDAVSKNGNLLLNVGPCADGSIDDRDRTLLEGIGDWLAANGDGIYGSRPWHISGEGPTTPQTGMFADQRPTRWTSDDWRFTTRDGDLYCFCLNPAGADELVCRTFAAFDGGRRPAFNGVITGVELLGEGPAPFVRRTDGLHLPLPRRSRAAGHDRGEPVPPIGFRLHVG</sequence>
<dbReference type="AlphaFoldDB" id="A0A430F5U9"/>
<dbReference type="Pfam" id="PF01120">
    <property type="entry name" value="Alpha_L_fucos"/>
    <property type="match status" value="1"/>
</dbReference>
<evidence type="ECO:0000313" key="9">
    <source>
        <dbReference type="Proteomes" id="UP000288052"/>
    </source>
</evidence>
<reference evidence="8 9" key="1">
    <citation type="submission" date="2018-09" db="EMBL/GenBank/DDBJ databases">
        <title>Characterization of the phylogenetic diversity of five novel species belonging to the genus Bifidobacterium.</title>
        <authorList>
            <person name="Lugli G.A."/>
            <person name="Duranti S."/>
            <person name="Milani C."/>
        </authorList>
    </citation>
    <scope>NUCLEOTIDE SEQUENCE [LARGE SCALE GENOMIC DNA]</scope>
    <source>
        <strain evidence="8 9">2020B</strain>
    </source>
</reference>
<dbReference type="EC" id="3.2.1.51" evidence="3"/>
<evidence type="ECO:0000256" key="5">
    <source>
        <dbReference type="ARBA" id="ARBA00022801"/>
    </source>
</evidence>
<feature type="domain" description="Glycoside hydrolase family 29 N-terminal" evidence="7">
    <location>
        <begin position="29"/>
        <end position="392"/>
    </location>
</feature>